<evidence type="ECO:0000313" key="2">
    <source>
        <dbReference type="Proteomes" id="UP001590951"/>
    </source>
</evidence>
<accession>A0ABR4BPE5</accession>
<gene>
    <name evidence="1" type="ORF">ABVK25_000953</name>
</gene>
<organism evidence="1 2">
    <name type="scientific">Lepraria finkii</name>
    <dbReference type="NCBI Taxonomy" id="1340010"/>
    <lineage>
        <taxon>Eukaryota</taxon>
        <taxon>Fungi</taxon>
        <taxon>Dikarya</taxon>
        <taxon>Ascomycota</taxon>
        <taxon>Pezizomycotina</taxon>
        <taxon>Lecanoromycetes</taxon>
        <taxon>OSLEUM clade</taxon>
        <taxon>Lecanoromycetidae</taxon>
        <taxon>Lecanorales</taxon>
        <taxon>Lecanorineae</taxon>
        <taxon>Stereocaulaceae</taxon>
        <taxon>Lepraria</taxon>
    </lineage>
</organism>
<dbReference type="EMBL" id="JBHFEH010000001">
    <property type="protein sequence ID" value="KAL2059660.1"/>
    <property type="molecule type" value="Genomic_DNA"/>
</dbReference>
<dbReference type="Proteomes" id="UP001590951">
    <property type="component" value="Unassembled WGS sequence"/>
</dbReference>
<sequence length="255" mass="26974">MRTSTYLAGVVLAGTFALLGPALTNAAALPAVLVERGFNGMGFASIILAVLQYLIPLSQTIVPSVCSPFPGPIVKYTSSVGIDLIAGLLPWSDFSITFSKAGGIDGDTEDGLQSPILQLANVNNWDPLDVESNANANTSKNEGNLCGWQSGGAGTQRFGWICGVPWMGVDDCFGLDSNTIVHGAGYTQGWCTMHVQQYRRNETGVGAEYDFDIIIYDASNKPIEQVSKQPTDATGKTLGVDSNTPYVLEVTASGR</sequence>
<proteinExistence type="predicted"/>
<keyword evidence="2" id="KW-1185">Reference proteome</keyword>
<name>A0ABR4BPE5_9LECA</name>
<comment type="caution">
    <text evidence="1">The sequence shown here is derived from an EMBL/GenBank/DDBJ whole genome shotgun (WGS) entry which is preliminary data.</text>
</comment>
<evidence type="ECO:0000313" key="1">
    <source>
        <dbReference type="EMBL" id="KAL2059660.1"/>
    </source>
</evidence>
<reference evidence="1 2" key="1">
    <citation type="submission" date="2024-09" db="EMBL/GenBank/DDBJ databases">
        <title>Rethinking Asexuality: The Enigmatic Case of Functional Sexual Genes in Lepraria (Stereocaulaceae).</title>
        <authorList>
            <person name="Doellman M."/>
            <person name="Sun Y."/>
            <person name="Barcenas-Pena A."/>
            <person name="Lumbsch H.T."/>
            <person name="Grewe F."/>
        </authorList>
    </citation>
    <scope>NUCLEOTIDE SEQUENCE [LARGE SCALE GENOMIC DNA]</scope>
    <source>
        <strain evidence="1 2">Grewe 0041</strain>
    </source>
</reference>
<protein>
    <submittedName>
        <fullName evidence="1">Uncharacterized protein</fullName>
    </submittedName>
</protein>